<reference evidence="2 3" key="1">
    <citation type="submission" date="2017-12" db="EMBL/GenBank/DDBJ databases">
        <authorList>
            <person name="Hurst M.R.H."/>
        </authorList>
    </citation>
    <scope>NUCLEOTIDE SEQUENCE [LARGE SCALE GENOMIC DNA]</scope>
    <source>
        <strain evidence="2 3">SY-3-19</strain>
    </source>
</reference>
<proteinExistence type="predicted"/>
<dbReference type="Gene3D" id="2.60.120.1440">
    <property type="match status" value="1"/>
</dbReference>
<keyword evidence="3" id="KW-1185">Reference proteome</keyword>
<dbReference type="Proteomes" id="UP000239504">
    <property type="component" value="Unassembled WGS sequence"/>
</dbReference>
<sequence length="342" mass="37306">MKACEKPAPDESRLEAAAHWHARLQETDLPIETWDEFVLWREVPENAAAFAQLEDALRMLDVSEMAGRSEHDAGDGARQAGRRFALNPKGVLLAASAFVALSSTLLIATGRQGHDLESYETALGEIRTIDLADGSHVTLNTDSRIDIDFTARRRNITLTEGQAYFDVAHDADRPFIVAAAESRTTALGTQFEVYAQPGQVSVTLVEGSVVVSEIKAATGIRGVLNALGQGDDSDEGHILAPGERATLVGDAPVRVEPADIETALKWREGRIEFRDMPLTEAVAELNRYSRRQIRIGDADIARERISGVFPVGDQEKFLSTLGLYLPIEVVEVGDTFIVDAKD</sequence>
<comment type="caution">
    <text evidence="2">The sequence shown here is derived from an EMBL/GenBank/DDBJ whole genome shotgun (WGS) entry which is preliminary data.</text>
</comment>
<protein>
    <recommendedName>
        <fullName evidence="1">FecR protein domain-containing protein</fullName>
    </recommendedName>
</protein>
<dbReference type="OrthoDB" id="7462608at2"/>
<evidence type="ECO:0000313" key="2">
    <source>
        <dbReference type="EMBL" id="PQA88312.1"/>
    </source>
</evidence>
<dbReference type="PANTHER" id="PTHR30273:SF2">
    <property type="entry name" value="PROTEIN FECR"/>
    <property type="match status" value="1"/>
</dbReference>
<dbReference type="Gene3D" id="3.55.50.30">
    <property type="match status" value="1"/>
</dbReference>
<evidence type="ECO:0000313" key="3">
    <source>
        <dbReference type="Proteomes" id="UP000239504"/>
    </source>
</evidence>
<dbReference type="Pfam" id="PF04773">
    <property type="entry name" value="FecR"/>
    <property type="match status" value="1"/>
</dbReference>
<gene>
    <name evidence="2" type="ORF">CW354_08410</name>
</gene>
<dbReference type="GO" id="GO:0016989">
    <property type="term" value="F:sigma factor antagonist activity"/>
    <property type="evidence" value="ECO:0007669"/>
    <property type="project" value="TreeGrafter"/>
</dbReference>
<accession>A0A2S7K756</accession>
<dbReference type="AlphaFoldDB" id="A0A2S7K756"/>
<dbReference type="EMBL" id="PJCH01000005">
    <property type="protein sequence ID" value="PQA88312.1"/>
    <property type="molecule type" value="Genomic_DNA"/>
</dbReference>
<feature type="domain" description="FecR protein" evidence="1">
    <location>
        <begin position="118"/>
        <end position="209"/>
    </location>
</feature>
<evidence type="ECO:0000259" key="1">
    <source>
        <dbReference type="Pfam" id="PF04773"/>
    </source>
</evidence>
<dbReference type="InterPro" id="IPR012373">
    <property type="entry name" value="Ferrdict_sens_TM"/>
</dbReference>
<dbReference type="RefSeq" id="WP_104829556.1">
    <property type="nucleotide sequence ID" value="NZ_PJCH01000005.1"/>
</dbReference>
<dbReference type="InterPro" id="IPR006860">
    <property type="entry name" value="FecR"/>
</dbReference>
<organism evidence="2 3">
    <name type="scientific">Hyphococcus luteus</name>
    <dbReference type="NCBI Taxonomy" id="2058213"/>
    <lineage>
        <taxon>Bacteria</taxon>
        <taxon>Pseudomonadati</taxon>
        <taxon>Pseudomonadota</taxon>
        <taxon>Alphaproteobacteria</taxon>
        <taxon>Parvularculales</taxon>
        <taxon>Parvularculaceae</taxon>
        <taxon>Hyphococcus</taxon>
    </lineage>
</organism>
<dbReference type="PANTHER" id="PTHR30273">
    <property type="entry name" value="PERIPLASMIC SIGNAL SENSOR AND SIGMA FACTOR ACTIVATOR FECR-RELATED"/>
    <property type="match status" value="1"/>
</dbReference>
<dbReference type="PIRSF" id="PIRSF018266">
    <property type="entry name" value="FecR"/>
    <property type="match status" value="1"/>
</dbReference>
<name>A0A2S7K756_9PROT</name>